<evidence type="ECO:0000313" key="2">
    <source>
        <dbReference type="EMBL" id="CAD6195321.1"/>
    </source>
</evidence>
<protein>
    <submittedName>
        <fullName evidence="2">Uncharacterized protein</fullName>
    </submittedName>
</protein>
<feature type="region of interest" description="Disordered" evidence="1">
    <location>
        <begin position="75"/>
        <end position="121"/>
    </location>
</feature>
<proteinExistence type="predicted"/>
<feature type="compositionally biased region" description="Basic residues" evidence="1">
    <location>
        <begin position="149"/>
        <end position="165"/>
    </location>
</feature>
<reference evidence="2" key="1">
    <citation type="submission" date="2020-10" db="EMBL/GenBank/DDBJ databases">
        <authorList>
            <person name="Kikuchi T."/>
        </authorList>
    </citation>
    <scope>NUCLEOTIDE SEQUENCE</scope>
    <source>
        <strain evidence="2">NKZ352</strain>
    </source>
</reference>
<accession>A0A8S1HLP1</accession>
<evidence type="ECO:0000313" key="3">
    <source>
        <dbReference type="Proteomes" id="UP000835052"/>
    </source>
</evidence>
<feature type="region of interest" description="Disordered" evidence="1">
    <location>
        <begin position="187"/>
        <end position="209"/>
    </location>
</feature>
<organism evidence="2 3">
    <name type="scientific">Caenorhabditis auriculariae</name>
    <dbReference type="NCBI Taxonomy" id="2777116"/>
    <lineage>
        <taxon>Eukaryota</taxon>
        <taxon>Metazoa</taxon>
        <taxon>Ecdysozoa</taxon>
        <taxon>Nematoda</taxon>
        <taxon>Chromadorea</taxon>
        <taxon>Rhabditida</taxon>
        <taxon>Rhabditina</taxon>
        <taxon>Rhabditomorpha</taxon>
        <taxon>Rhabditoidea</taxon>
        <taxon>Rhabditidae</taxon>
        <taxon>Peloderinae</taxon>
        <taxon>Caenorhabditis</taxon>
    </lineage>
</organism>
<dbReference type="Proteomes" id="UP000835052">
    <property type="component" value="Unassembled WGS sequence"/>
</dbReference>
<gene>
    <name evidence="2" type="ORF">CAUJ_LOCUS11240</name>
</gene>
<name>A0A8S1HLP1_9PELO</name>
<sequence>MARLPSNGDGFNGLQLLVEQQLLVTSLLTQKPTTAVAAYQSNVFMQQLFFANVFNNQQCQYMQPQERVTANWTPTSASEPLDLSQHSAEHTHDLSTSEYDADDDDDDEEENANGVKNVAPEECHFMEMFAEADRQESRQKADDLAARKSSSRSRHRNHQVSKKTLTRVSKNSKFWGNKHISLWCTEASKQRSKDEQRHKKHRLRRKQRQDDQIQKFVEFPLSLKIQMRIYSDAIKKLELARSSLLKMRVHSPEPS</sequence>
<keyword evidence="3" id="KW-1185">Reference proteome</keyword>
<dbReference type="AlphaFoldDB" id="A0A8S1HLP1"/>
<feature type="region of interest" description="Disordered" evidence="1">
    <location>
        <begin position="134"/>
        <end position="168"/>
    </location>
</feature>
<dbReference type="EMBL" id="CAJGYM010000053">
    <property type="protein sequence ID" value="CAD6195321.1"/>
    <property type="molecule type" value="Genomic_DNA"/>
</dbReference>
<feature type="compositionally biased region" description="Basic and acidic residues" evidence="1">
    <location>
        <begin position="134"/>
        <end position="146"/>
    </location>
</feature>
<comment type="caution">
    <text evidence="2">The sequence shown here is derived from an EMBL/GenBank/DDBJ whole genome shotgun (WGS) entry which is preliminary data.</text>
</comment>
<feature type="compositionally biased region" description="Basic residues" evidence="1">
    <location>
        <begin position="198"/>
        <end position="207"/>
    </location>
</feature>
<feature type="compositionally biased region" description="Acidic residues" evidence="1">
    <location>
        <begin position="99"/>
        <end position="111"/>
    </location>
</feature>
<feature type="compositionally biased region" description="Basic and acidic residues" evidence="1">
    <location>
        <begin position="188"/>
        <end position="197"/>
    </location>
</feature>
<evidence type="ECO:0000256" key="1">
    <source>
        <dbReference type="SAM" id="MobiDB-lite"/>
    </source>
</evidence>